<dbReference type="AlphaFoldDB" id="A0A1H9F391"/>
<name>A0A1H9F391_9RHOB</name>
<proteinExistence type="predicted"/>
<dbReference type="STRING" id="657014.SAMN04488092_105249"/>
<feature type="domain" description="HTH" evidence="2">
    <location>
        <begin position="311"/>
        <end position="380"/>
    </location>
</feature>
<dbReference type="InterPro" id="IPR056620">
    <property type="entry name" value="HTH_next_PIN-TPR-GreABC"/>
</dbReference>
<feature type="domain" description="PIN" evidence="1">
    <location>
        <begin position="570"/>
        <end position="678"/>
    </location>
</feature>
<evidence type="ECO:0000259" key="2">
    <source>
        <dbReference type="Pfam" id="PF24407"/>
    </source>
</evidence>
<evidence type="ECO:0000313" key="3">
    <source>
        <dbReference type="EMBL" id="SEQ31688.1"/>
    </source>
</evidence>
<dbReference type="InterPro" id="IPR048987">
    <property type="entry name" value="PIN-TPR-GreABC"/>
</dbReference>
<organism evidence="3 4">
    <name type="scientific">Thalassovita taeanensis</name>
    <dbReference type="NCBI Taxonomy" id="657014"/>
    <lineage>
        <taxon>Bacteria</taxon>
        <taxon>Pseudomonadati</taxon>
        <taxon>Pseudomonadota</taxon>
        <taxon>Alphaproteobacteria</taxon>
        <taxon>Rhodobacterales</taxon>
        <taxon>Roseobacteraceae</taxon>
        <taxon>Thalassovita</taxon>
    </lineage>
</organism>
<dbReference type="Pfam" id="PF20698">
    <property type="entry name" value="PIN-TPR-GreABC"/>
    <property type="match status" value="1"/>
</dbReference>
<dbReference type="Gene3D" id="1.25.40.10">
    <property type="entry name" value="Tetratricopeptide repeat domain"/>
    <property type="match status" value="1"/>
</dbReference>
<dbReference type="InterPro" id="IPR011990">
    <property type="entry name" value="TPR-like_helical_dom_sf"/>
</dbReference>
<keyword evidence="4" id="KW-1185">Reference proteome</keyword>
<evidence type="ECO:0000313" key="4">
    <source>
        <dbReference type="Proteomes" id="UP000198634"/>
    </source>
</evidence>
<dbReference type="EMBL" id="FOEP01000005">
    <property type="protein sequence ID" value="SEQ31688.1"/>
    <property type="molecule type" value="Genomic_DNA"/>
</dbReference>
<dbReference type="Pfam" id="PF24407">
    <property type="entry name" value="HTH_upst_double_PIN"/>
    <property type="match status" value="1"/>
</dbReference>
<accession>A0A1H9F391</accession>
<evidence type="ECO:0000259" key="1">
    <source>
        <dbReference type="Pfam" id="PF20698"/>
    </source>
</evidence>
<gene>
    <name evidence="3" type="ORF">SAMN04488092_105249</name>
</gene>
<sequence>MALSRFVMANSTGDPEVALTYYQTHRKVIETHLNPEAYLEFEVQACVQAGRIEPARDAIEKNSEKLSASQKDRFELIIAQGKEGPGIGDLEATYSEVPSTANLAHLVEQLGQQGYSDRYFELARKLVVDTRSKTETERVVRFLFANGRHEEVEIVLSEASELVQSSLELRFASAWTQFRNGNFEKALKAVVQLRKEREEQNVRNLHQNLLIASGRWEELTAFVEEEWQNREYRTPDELHALAQLSGAIDSPRLGGLLEAAAKAGEDDPGILLGCYMTASERGLEDGPEVFGWLDRASKLSGEDGPVQKKSIEDVANEMPDWNEHVEEVWESYRKGEMPLSMVAAQLRRSSLEMQVSSIVLNRKQSDPRKRSVFSAFSGVRGEVEVDLKRIGLESTALVTLASLNVLEDVMRQYDEVLIPHSTLGWLFSERRKLAFHQPSRVKDARALLTALTTGKVHEYTASLAPDAGLATFVDTELAEMLTSAKADDSQAKTIVVRSAPVHKIGSLMDETVDLSDYNACLCSCQAVIDKMANLGLLMPEDEQQARIFLERSEQRWPDELQVEDGAKLFLDDLSVSYFQTTKLLTSLADAGFKVFVPKRAIQVANALVEMDGHGEDFERIIEGIRKALSVGISQGKVHVDKIFSDDDLKSHPNVAVLQLAGQVEGLVSDDRYLNQYQHVGENGAQMPILTSLDLLADLNQKGTLSNEKLRHCRSFLRRAGYLLFPTCKDELLQFLENTQVKNSTLVETADLKAFRENILLTLMRGWLVLTKEMTWFENFRNNLISALVMQWKPGIDDDVARIRSRWIFQLLDLRNWAGSITENDGSGFAQSGWGIVCNSLALRHLDIEDADAADRYSRWLKEEVFDVLQSSDPEIYEWLINSLGQMLLSRVDSGGEFDG</sequence>
<reference evidence="3 4" key="1">
    <citation type="submission" date="2016-10" db="EMBL/GenBank/DDBJ databases">
        <authorList>
            <person name="de Groot N.N."/>
        </authorList>
    </citation>
    <scope>NUCLEOTIDE SEQUENCE [LARGE SCALE GENOMIC DNA]</scope>
    <source>
        <strain evidence="3 4">DSM 22007</strain>
    </source>
</reference>
<dbReference type="Proteomes" id="UP000198634">
    <property type="component" value="Unassembled WGS sequence"/>
</dbReference>
<protein>
    <submittedName>
        <fullName evidence="3">Uncharacterized protein</fullName>
    </submittedName>
</protein>